<sequence>MSPPLDAVPLYPAEPRLPVTPRRILRPDAVHDLRGRPVDELRYPPTAALIFAGIPGAGKSTALHKFFGASPEDEAPPRTPQGALVLDSHHARNRWRHKLGRLPYPLWRPIVHVAHYAGIREALREASGPVVIHDCATFGWARTMIGRWAEKYHREMHVVLLDVPADDAMAGQRARGRRVNGVSFRLHVRRWHRLVGAVAVEALAARCASIVIADRSTVNTIGAVTFTAAPPDHSATEPRRERTVVTMESVSRQLDSTSDTDPTDGGASARDTA</sequence>
<dbReference type="SUPFAM" id="SSF52540">
    <property type="entry name" value="P-loop containing nucleoside triphosphate hydrolases"/>
    <property type="match status" value="1"/>
</dbReference>
<protein>
    <submittedName>
        <fullName evidence="2">Uncharacterized protein</fullName>
    </submittedName>
</protein>
<evidence type="ECO:0000256" key="1">
    <source>
        <dbReference type="SAM" id="MobiDB-lite"/>
    </source>
</evidence>
<organism evidence="2 3">
    <name type="scientific">Nocardia bovistercoris</name>
    <dbReference type="NCBI Taxonomy" id="2785916"/>
    <lineage>
        <taxon>Bacteria</taxon>
        <taxon>Bacillati</taxon>
        <taxon>Actinomycetota</taxon>
        <taxon>Actinomycetes</taxon>
        <taxon>Mycobacteriales</taxon>
        <taxon>Nocardiaceae</taxon>
        <taxon>Nocardia</taxon>
    </lineage>
</organism>
<feature type="region of interest" description="Disordered" evidence="1">
    <location>
        <begin position="230"/>
        <end position="273"/>
    </location>
</feature>
<gene>
    <name evidence="2" type="ORF">IT779_12645</name>
</gene>
<dbReference type="EMBL" id="JADMLG010000004">
    <property type="protein sequence ID" value="MBH0777131.1"/>
    <property type="molecule type" value="Genomic_DNA"/>
</dbReference>
<dbReference type="InterPro" id="IPR027417">
    <property type="entry name" value="P-loop_NTPase"/>
</dbReference>
<evidence type="ECO:0000313" key="2">
    <source>
        <dbReference type="EMBL" id="MBH0777131.1"/>
    </source>
</evidence>
<dbReference type="RefSeq" id="WP_196149448.1">
    <property type="nucleotide sequence ID" value="NZ_JADMLG010000004.1"/>
</dbReference>
<proteinExistence type="predicted"/>
<comment type="caution">
    <text evidence="2">The sequence shown here is derived from an EMBL/GenBank/DDBJ whole genome shotgun (WGS) entry which is preliminary data.</text>
</comment>
<name>A0A931IA06_9NOCA</name>
<feature type="compositionally biased region" description="Low complexity" evidence="1">
    <location>
        <begin position="255"/>
        <end position="264"/>
    </location>
</feature>
<dbReference type="AlphaFoldDB" id="A0A931IA06"/>
<dbReference type="Proteomes" id="UP000655751">
    <property type="component" value="Unassembled WGS sequence"/>
</dbReference>
<dbReference type="Gene3D" id="3.40.50.300">
    <property type="entry name" value="P-loop containing nucleotide triphosphate hydrolases"/>
    <property type="match status" value="1"/>
</dbReference>
<reference evidence="2" key="1">
    <citation type="submission" date="2020-11" db="EMBL/GenBank/DDBJ databases">
        <title>Nocardia NEAU-351.nov., a novel actinomycete isolated from the cow dung.</title>
        <authorList>
            <person name="Zhang X."/>
        </authorList>
    </citation>
    <scope>NUCLEOTIDE SEQUENCE</scope>
    <source>
        <strain evidence="2">NEAU-351</strain>
    </source>
</reference>
<feature type="compositionally biased region" description="Basic and acidic residues" evidence="1">
    <location>
        <begin position="234"/>
        <end position="243"/>
    </location>
</feature>
<accession>A0A931IA06</accession>
<dbReference type="Pfam" id="PF13671">
    <property type="entry name" value="AAA_33"/>
    <property type="match status" value="1"/>
</dbReference>
<evidence type="ECO:0000313" key="3">
    <source>
        <dbReference type="Proteomes" id="UP000655751"/>
    </source>
</evidence>
<keyword evidence="3" id="KW-1185">Reference proteome</keyword>